<evidence type="ECO:0000313" key="2">
    <source>
        <dbReference type="Proteomes" id="UP000195043"/>
    </source>
</evidence>
<evidence type="ECO:0008006" key="3">
    <source>
        <dbReference type="Google" id="ProtNLM"/>
    </source>
</evidence>
<protein>
    <recommendedName>
        <fullName evidence="3">MmcQ/YjbR family DNA-binding protein</fullName>
    </recommendedName>
</protein>
<dbReference type="InterPro" id="IPR038056">
    <property type="entry name" value="YjbR-like_sf"/>
</dbReference>
<reference evidence="1 2" key="1">
    <citation type="submission" date="2017-05" db="EMBL/GenBank/DDBJ databases">
        <title>The Genome Sequence of Enterococcus sp. 8G7_MSG3316.</title>
        <authorList>
            <consortium name="The Broad Institute Genomics Platform"/>
            <consortium name="The Broad Institute Genomic Center for Infectious Diseases"/>
            <person name="Earl A."/>
            <person name="Manson A."/>
            <person name="Schwartman J."/>
            <person name="Gilmore M."/>
            <person name="Abouelleil A."/>
            <person name="Cao P."/>
            <person name="Chapman S."/>
            <person name="Cusick C."/>
            <person name="Shea T."/>
            <person name="Young S."/>
            <person name="Neafsey D."/>
            <person name="Nusbaum C."/>
            <person name="Birren B."/>
        </authorList>
    </citation>
    <scope>NUCLEOTIDE SEQUENCE [LARGE SCALE GENOMIC DNA]</scope>
    <source>
        <strain evidence="1 2">8G7_MSG3316</strain>
    </source>
</reference>
<dbReference type="PANTHER" id="PTHR35145:SF1">
    <property type="entry name" value="CYTOPLASMIC PROTEIN"/>
    <property type="match status" value="1"/>
</dbReference>
<dbReference type="Pfam" id="PF04237">
    <property type="entry name" value="YjbR"/>
    <property type="match status" value="1"/>
</dbReference>
<evidence type="ECO:0000313" key="1">
    <source>
        <dbReference type="EMBL" id="OTN77452.1"/>
    </source>
</evidence>
<gene>
    <name evidence="1" type="ORF">A5886_002552</name>
</gene>
<dbReference type="InterPro" id="IPR007351">
    <property type="entry name" value="YjbR"/>
</dbReference>
<name>A0A242A924_9ENTE</name>
<comment type="caution">
    <text evidence="1">The sequence shown here is derived from an EMBL/GenBank/DDBJ whole genome shotgun (WGS) entry which is preliminary data.</text>
</comment>
<dbReference type="InterPro" id="IPR058532">
    <property type="entry name" value="YjbR/MT2646/Rv2570-like"/>
</dbReference>
<dbReference type="SUPFAM" id="SSF142906">
    <property type="entry name" value="YjbR-like"/>
    <property type="match status" value="1"/>
</dbReference>
<organism evidence="1 2">
    <name type="scientific">Candidatus Enterococcus testudinis</name>
    <dbReference type="NCBI Taxonomy" id="1834191"/>
    <lineage>
        <taxon>Bacteria</taxon>
        <taxon>Bacillati</taxon>
        <taxon>Bacillota</taxon>
        <taxon>Bacilli</taxon>
        <taxon>Lactobacillales</taxon>
        <taxon>Enterococcaceae</taxon>
        <taxon>Enterococcus</taxon>
    </lineage>
</organism>
<dbReference type="Proteomes" id="UP000195043">
    <property type="component" value="Unassembled WGS sequence"/>
</dbReference>
<dbReference type="Gene3D" id="3.90.1150.30">
    <property type="match status" value="1"/>
</dbReference>
<keyword evidence="2" id="KW-1185">Reference proteome</keyword>
<dbReference type="AlphaFoldDB" id="A0A242A924"/>
<proteinExistence type="predicted"/>
<accession>A0A242A924</accession>
<sequence>MDLQAVKEKMDQLQQFGQTLPGAKVYYREDWDTIYFDLLGKQFGMMSPEAAEDSLITLKNLPEVNESLREQFPGVIILGYYANKTHWNSIHIANEEMAVQAIEQLIQVSYELVKAKLTKKQRAEIDPNEK</sequence>
<dbReference type="RefSeq" id="WP_086275478.1">
    <property type="nucleotide sequence ID" value="NZ_NGKU01000001.1"/>
</dbReference>
<dbReference type="PANTHER" id="PTHR35145">
    <property type="entry name" value="CYTOPLASMIC PROTEIN-RELATED"/>
    <property type="match status" value="1"/>
</dbReference>
<dbReference type="OrthoDB" id="9789813at2"/>
<dbReference type="STRING" id="1834191.A5886_002552"/>
<dbReference type="EMBL" id="NGKU01000001">
    <property type="protein sequence ID" value="OTN77452.1"/>
    <property type="molecule type" value="Genomic_DNA"/>
</dbReference>